<sequence length="83" mass="9408">MSPFLSGWILNIRVHKRKGKAFRSSSGGEYIFAAFRTLLRIRSICIDIIIYNQKERVFIAHQPEGGSMLLLSTHLYVSLLPSG</sequence>
<dbReference type="AlphaFoldDB" id="A0A1Y0B0N5"/>
<geneLocation type="mitochondrion" evidence="1"/>
<name>A0A1Y0B0N5_9LAMI</name>
<accession>A0A1Y0B0N5</accession>
<reference evidence="1" key="1">
    <citation type="submission" date="2017-03" db="EMBL/GenBank/DDBJ databases">
        <title>The mitochondrial genome of the carnivorous plant Utricularia reniformis (Lentibulariaceae): structure, comparative analysis and evolutionary landmarks.</title>
        <authorList>
            <person name="Silva S.R."/>
            <person name="Alvarenga D.O."/>
            <person name="Michael T.P."/>
            <person name="Miranda V.F.O."/>
            <person name="Varani A.M."/>
        </authorList>
    </citation>
    <scope>NUCLEOTIDE SEQUENCE</scope>
</reference>
<keyword evidence="1" id="KW-0496">Mitochondrion</keyword>
<dbReference type="EMBL" id="KY774314">
    <property type="protein sequence ID" value="ART31016.1"/>
    <property type="molecule type" value="Genomic_DNA"/>
</dbReference>
<protein>
    <submittedName>
        <fullName evidence="1">Uncharacterized protein</fullName>
    </submittedName>
</protein>
<gene>
    <name evidence="1" type="ORF">AEK19_MT0773</name>
</gene>
<organism evidence="1">
    <name type="scientific">Utricularia reniformis</name>
    <dbReference type="NCBI Taxonomy" id="192314"/>
    <lineage>
        <taxon>Eukaryota</taxon>
        <taxon>Viridiplantae</taxon>
        <taxon>Streptophyta</taxon>
        <taxon>Embryophyta</taxon>
        <taxon>Tracheophyta</taxon>
        <taxon>Spermatophyta</taxon>
        <taxon>Magnoliopsida</taxon>
        <taxon>eudicotyledons</taxon>
        <taxon>Gunneridae</taxon>
        <taxon>Pentapetalae</taxon>
        <taxon>asterids</taxon>
        <taxon>lamiids</taxon>
        <taxon>Lamiales</taxon>
        <taxon>Lentibulariaceae</taxon>
        <taxon>Utricularia</taxon>
    </lineage>
</organism>
<proteinExistence type="predicted"/>
<evidence type="ECO:0000313" key="1">
    <source>
        <dbReference type="EMBL" id="ART31016.1"/>
    </source>
</evidence>